<dbReference type="Gene3D" id="3.40.50.720">
    <property type="entry name" value="NAD(P)-binding Rossmann-like Domain"/>
    <property type="match status" value="1"/>
</dbReference>
<dbReference type="Pfam" id="PF02254">
    <property type="entry name" value="TrkA_N"/>
    <property type="match status" value="1"/>
</dbReference>
<protein>
    <submittedName>
        <fullName evidence="4">TrkA family protein</fullName>
    </submittedName>
</protein>
<dbReference type="EMBL" id="SLUN01000007">
    <property type="protein sequence ID" value="TCL71562.1"/>
    <property type="molecule type" value="Genomic_DNA"/>
</dbReference>
<keyword evidence="5" id="KW-1185">Reference proteome</keyword>
<keyword evidence="2" id="KW-0406">Ion transport</keyword>
<dbReference type="Proteomes" id="UP000295008">
    <property type="component" value="Unassembled WGS sequence"/>
</dbReference>
<organism evidence="4 5">
    <name type="scientific">Hydrogenispora ethanolica</name>
    <dbReference type="NCBI Taxonomy" id="1082276"/>
    <lineage>
        <taxon>Bacteria</taxon>
        <taxon>Bacillati</taxon>
        <taxon>Bacillota</taxon>
        <taxon>Hydrogenispora</taxon>
    </lineage>
</organism>
<dbReference type="InterPro" id="IPR003148">
    <property type="entry name" value="RCK_N"/>
</dbReference>
<dbReference type="RefSeq" id="WP_165907875.1">
    <property type="nucleotide sequence ID" value="NZ_SLUN01000007.1"/>
</dbReference>
<evidence type="ECO:0000256" key="2">
    <source>
        <dbReference type="ARBA" id="ARBA00023065"/>
    </source>
</evidence>
<proteinExistence type="predicted"/>
<dbReference type="AlphaFoldDB" id="A0A4R1RZX4"/>
<dbReference type="GO" id="GO:0006813">
    <property type="term" value="P:potassium ion transport"/>
    <property type="evidence" value="ECO:0007669"/>
    <property type="project" value="InterPro"/>
</dbReference>
<dbReference type="InterPro" id="IPR050721">
    <property type="entry name" value="Trk_Ktr_HKT_K-transport"/>
</dbReference>
<sequence>MKVAVCGSGEVLFFIAQTILAKGYQLTIICPEPATCERLAREFKATVICGDPTRLSVLKDALVERQVLVALLADDAANYRVCQMALHRLRIARAVSLIKNPVNEAFFTRMGV</sequence>
<gene>
    <name evidence="4" type="ORF">EDC14_100724</name>
</gene>
<evidence type="ECO:0000259" key="3">
    <source>
        <dbReference type="PROSITE" id="PS51201"/>
    </source>
</evidence>
<evidence type="ECO:0000313" key="5">
    <source>
        <dbReference type="Proteomes" id="UP000295008"/>
    </source>
</evidence>
<comment type="caution">
    <text evidence="4">The sequence shown here is derived from an EMBL/GenBank/DDBJ whole genome shotgun (WGS) entry which is preliminary data.</text>
</comment>
<keyword evidence="1" id="KW-0813">Transport</keyword>
<evidence type="ECO:0000313" key="4">
    <source>
        <dbReference type="EMBL" id="TCL71562.1"/>
    </source>
</evidence>
<dbReference type="InterPro" id="IPR036291">
    <property type="entry name" value="NAD(P)-bd_dom_sf"/>
</dbReference>
<feature type="domain" description="RCK N-terminal" evidence="3">
    <location>
        <begin position="1"/>
        <end position="112"/>
    </location>
</feature>
<accession>A0A4R1RZX4</accession>
<dbReference type="PROSITE" id="PS51201">
    <property type="entry name" value="RCK_N"/>
    <property type="match status" value="1"/>
</dbReference>
<dbReference type="PANTHER" id="PTHR43833:SF5">
    <property type="entry name" value="TRK SYSTEM POTASSIUM UPTAKE PROTEIN TRKA"/>
    <property type="match status" value="1"/>
</dbReference>
<name>A0A4R1RZX4_HYDET</name>
<dbReference type="PANTHER" id="PTHR43833">
    <property type="entry name" value="POTASSIUM CHANNEL PROTEIN 2-RELATED-RELATED"/>
    <property type="match status" value="1"/>
</dbReference>
<dbReference type="SUPFAM" id="SSF51735">
    <property type="entry name" value="NAD(P)-binding Rossmann-fold domains"/>
    <property type="match status" value="1"/>
</dbReference>
<evidence type="ECO:0000256" key="1">
    <source>
        <dbReference type="ARBA" id="ARBA00022448"/>
    </source>
</evidence>
<reference evidence="4 5" key="1">
    <citation type="submission" date="2019-03" db="EMBL/GenBank/DDBJ databases">
        <title>Genomic Encyclopedia of Type Strains, Phase IV (KMG-IV): sequencing the most valuable type-strain genomes for metagenomic binning, comparative biology and taxonomic classification.</title>
        <authorList>
            <person name="Goeker M."/>
        </authorList>
    </citation>
    <scope>NUCLEOTIDE SEQUENCE [LARGE SCALE GENOMIC DNA]</scope>
    <source>
        <strain evidence="4 5">LX-B</strain>
    </source>
</reference>